<accession>A0A381SH25</accession>
<dbReference type="AlphaFoldDB" id="A0A381SH25"/>
<protein>
    <recommendedName>
        <fullName evidence="2">DUF3726 domain-containing protein</fullName>
    </recommendedName>
</protein>
<proteinExistence type="predicted"/>
<evidence type="ECO:0000313" key="1">
    <source>
        <dbReference type="EMBL" id="SVA01627.1"/>
    </source>
</evidence>
<sequence length="243" mass="26355">MTKKQLTISLNEVIFFFTRAGFGVKAPIGVAEDFARSNVWIAENGFDPSLCSLGALDNVDSQASDLGILFKKTENGGRFYCPSDLYLSSLIASVSVVDRINLGINDNQLVLRNVDFPILVIAAMGANKCNGLQAFWLDESNHEYSVRFAAEGVWEVVSSNSQPIELSKGANMIIQPVSSETTSPSNANVKRYTTANEKEKILQSGVRVGENWQGIYDYFSRCLVKSTAESLASGAGAGMVDTD</sequence>
<name>A0A381SH25_9ZZZZ</name>
<gene>
    <name evidence="1" type="ORF">METZ01_LOCUS54481</name>
</gene>
<reference evidence="1" key="1">
    <citation type="submission" date="2018-05" db="EMBL/GenBank/DDBJ databases">
        <authorList>
            <person name="Lanie J.A."/>
            <person name="Ng W.-L."/>
            <person name="Kazmierczak K.M."/>
            <person name="Andrzejewski T.M."/>
            <person name="Davidsen T.M."/>
            <person name="Wayne K.J."/>
            <person name="Tettelin H."/>
            <person name="Glass J.I."/>
            <person name="Rusch D."/>
            <person name="Podicherti R."/>
            <person name="Tsui H.-C.T."/>
            <person name="Winkler M.E."/>
        </authorList>
    </citation>
    <scope>NUCLEOTIDE SEQUENCE</scope>
</reference>
<organism evidence="1">
    <name type="scientific">marine metagenome</name>
    <dbReference type="NCBI Taxonomy" id="408172"/>
    <lineage>
        <taxon>unclassified sequences</taxon>
        <taxon>metagenomes</taxon>
        <taxon>ecological metagenomes</taxon>
    </lineage>
</organism>
<evidence type="ECO:0008006" key="2">
    <source>
        <dbReference type="Google" id="ProtNLM"/>
    </source>
</evidence>
<dbReference type="EMBL" id="UINC01002923">
    <property type="protein sequence ID" value="SVA01627.1"/>
    <property type="molecule type" value="Genomic_DNA"/>
</dbReference>